<dbReference type="SMART" id="SM00563">
    <property type="entry name" value="PlsC"/>
    <property type="match status" value="1"/>
</dbReference>
<dbReference type="EMBL" id="RQFP01000001">
    <property type="protein sequence ID" value="TGK95432.1"/>
    <property type="molecule type" value="Genomic_DNA"/>
</dbReference>
<accession>A0A2M9XYN3</accession>
<dbReference type="GO" id="GO:0016746">
    <property type="term" value="F:acyltransferase activity"/>
    <property type="evidence" value="ECO:0007669"/>
    <property type="project" value="UniProtKB-KW"/>
</dbReference>
<proteinExistence type="predicted"/>
<dbReference type="AlphaFoldDB" id="A0A2M9XYN3"/>
<dbReference type="SUPFAM" id="SSF69593">
    <property type="entry name" value="Glycerol-3-phosphate (1)-acyltransferase"/>
    <property type="match status" value="1"/>
</dbReference>
<keyword evidence="1" id="KW-0472">Membrane</keyword>
<dbReference type="OrthoDB" id="319710at2"/>
<dbReference type="InterPro" id="IPR002123">
    <property type="entry name" value="Plipid/glycerol_acylTrfase"/>
</dbReference>
<dbReference type="CDD" id="cd07990">
    <property type="entry name" value="LPLAT_LCLAT1-like"/>
    <property type="match status" value="1"/>
</dbReference>
<evidence type="ECO:0000256" key="1">
    <source>
        <dbReference type="SAM" id="Phobius"/>
    </source>
</evidence>
<sequence>MGLIIAYILFLLNLLSIIPTMYPLYIWKLVTTGSLRRLGDRLLLKVGEIWIENNYRISRFLYGVQFEVIGDGYKDLKKDGRYMIICNHQSWSDIYIIQSVLNRRIPLIRFFIKDSLRYVPILGHAWLALDFPFVKRSTKEQLKKNPELATKDLENVKKVCEKFNGMPFSILNFLEGHRRTPERVKKLLKKNPYQHLLRPHSGGISVVSTALKNSLDAFIDLTIVYPTENPSFLELMQGKIRKLKVFVDVIPASEVPIEENEQFAPMSKKMKRWVDERWALKDTLIEKEKQSK</sequence>
<evidence type="ECO:0000313" key="3">
    <source>
        <dbReference type="EMBL" id="TGK95432.1"/>
    </source>
</evidence>
<keyword evidence="4" id="KW-1185">Reference proteome</keyword>
<dbReference type="NCBIfam" id="NF010621">
    <property type="entry name" value="PRK14014.1"/>
    <property type="match status" value="1"/>
</dbReference>
<keyword evidence="3" id="KW-0012">Acyltransferase</keyword>
<reference evidence="3" key="1">
    <citation type="journal article" date="2019" name="PLoS Negl. Trop. Dis.">
        <title>Revisiting the worldwide diversity of Leptospira species in the environment.</title>
        <authorList>
            <person name="Vincent A.T."/>
            <person name="Schiettekatte O."/>
            <person name="Bourhy P."/>
            <person name="Veyrier F.J."/>
            <person name="Picardeau M."/>
        </authorList>
    </citation>
    <scope>NUCLEOTIDE SEQUENCE [LARGE SCALE GENOMIC DNA]</scope>
    <source>
        <strain evidence="3">201800277</strain>
    </source>
</reference>
<dbReference type="RefSeq" id="WP_100791648.1">
    <property type="nucleotide sequence ID" value="NZ_NPDQ01000007.1"/>
</dbReference>
<keyword evidence="1" id="KW-1133">Transmembrane helix</keyword>
<dbReference type="Proteomes" id="UP000297891">
    <property type="component" value="Unassembled WGS sequence"/>
</dbReference>
<dbReference type="PANTHER" id="PTHR10983:SF16">
    <property type="entry name" value="LYSOCARDIOLIPIN ACYLTRANSFERASE 1"/>
    <property type="match status" value="1"/>
</dbReference>
<evidence type="ECO:0000313" key="4">
    <source>
        <dbReference type="Proteomes" id="UP000297891"/>
    </source>
</evidence>
<dbReference type="PANTHER" id="PTHR10983">
    <property type="entry name" value="1-ACYLGLYCEROL-3-PHOSPHATE ACYLTRANSFERASE-RELATED"/>
    <property type="match status" value="1"/>
</dbReference>
<feature type="transmembrane region" description="Helical" evidence="1">
    <location>
        <begin position="6"/>
        <end position="27"/>
    </location>
</feature>
<dbReference type="GO" id="GO:0012505">
    <property type="term" value="C:endomembrane system"/>
    <property type="evidence" value="ECO:0007669"/>
    <property type="project" value="TreeGrafter"/>
</dbReference>
<dbReference type="Pfam" id="PF01553">
    <property type="entry name" value="Acyltransferase"/>
    <property type="match status" value="1"/>
</dbReference>
<gene>
    <name evidence="3" type="ORF">EHQ30_01980</name>
</gene>
<feature type="domain" description="Phospholipid/glycerol acyltransferase" evidence="2">
    <location>
        <begin position="82"/>
        <end position="214"/>
    </location>
</feature>
<comment type="caution">
    <text evidence="3">The sequence shown here is derived from an EMBL/GenBank/DDBJ whole genome shotgun (WGS) entry which is preliminary data.</text>
</comment>
<name>A0A2M9XYN3_9LEPT</name>
<evidence type="ECO:0000259" key="2">
    <source>
        <dbReference type="SMART" id="SM00563"/>
    </source>
</evidence>
<keyword evidence="1" id="KW-0812">Transmembrane</keyword>
<organism evidence="3 4">
    <name type="scientific">Leptospira brenneri</name>
    <dbReference type="NCBI Taxonomy" id="2023182"/>
    <lineage>
        <taxon>Bacteria</taxon>
        <taxon>Pseudomonadati</taxon>
        <taxon>Spirochaetota</taxon>
        <taxon>Spirochaetia</taxon>
        <taxon>Leptospirales</taxon>
        <taxon>Leptospiraceae</taxon>
        <taxon>Leptospira</taxon>
    </lineage>
</organism>
<keyword evidence="3" id="KW-0808">Transferase</keyword>
<protein>
    <submittedName>
        <fullName evidence="3">Acyltransferase</fullName>
    </submittedName>
</protein>